<dbReference type="AlphaFoldDB" id="S7T2T4"/>
<feature type="domain" description="Transposase IS701-like DDE" evidence="1">
    <location>
        <begin position="2"/>
        <end position="42"/>
    </location>
</feature>
<dbReference type="RefSeq" id="WP_020878851.1">
    <property type="nucleotide sequence ID" value="NZ_ATHJ01000145.1"/>
</dbReference>
<name>S7T2T4_DESML</name>
<dbReference type="STRING" id="897.B2D07_02085"/>
<reference evidence="2 3" key="1">
    <citation type="journal article" date="2013" name="Genome Announc.">
        <title>Draft genome sequences for three mercury-methylating, sulfate-reducing bacteria.</title>
        <authorList>
            <person name="Brown S.D."/>
            <person name="Hurt R.A.Jr."/>
            <person name="Gilmour C.C."/>
            <person name="Elias D.A."/>
        </authorList>
    </citation>
    <scope>NUCLEOTIDE SEQUENCE [LARGE SCALE GENOMIC DNA]</scope>
    <source>
        <strain evidence="2 3">DSM 2059</strain>
    </source>
</reference>
<evidence type="ECO:0000259" key="1">
    <source>
        <dbReference type="Pfam" id="PF13546"/>
    </source>
</evidence>
<dbReference type="EMBL" id="ATHJ01000145">
    <property type="protein sequence ID" value="EPR31377.1"/>
    <property type="molecule type" value="Genomic_DNA"/>
</dbReference>
<accession>S7T2T4</accession>
<gene>
    <name evidence="2" type="ORF">dsmv_3683</name>
</gene>
<proteinExistence type="predicted"/>
<keyword evidence="3" id="KW-1185">Reference proteome</keyword>
<dbReference type="Pfam" id="PF13546">
    <property type="entry name" value="DDE_5"/>
    <property type="match status" value="1"/>
</dbReference>
<comment type="caution">
    <text evidence="2">The sequence shown here is derived from an EMBL/GenBank/DDBJ whole genome shotgun (WGS) entry which is preliminary data.</text>
</comment>
<organism evidence="2 3">
    <name type="scientific">Desulfococcus multivorans DSM 2059</name>
    <dbReference type="NCBI Taxonomy" id="1121405"/>
    <lineage>
        <taxon>Bacteria</taxon>
        <taxon>Pseudomonadati</taxon>
        <taxon>Thermodesulfobacteriota</taxon>
        <taxon>Desulfobacteria</taxon>
        <taxon>Desulfobacterales</taxon>
        <taxon>Desulfococcaceae</taxon>
        <taxon>Desulfococcus</taxon>
    </lineage>
</organism>
<dbReference type="InterPro" id="IPR038721">
    <property type="entry name" value="IS701-like_DDE_dom"/>
</dbReference>
<evidence type="ECO:0000313" key="2">
    <source>
        <dbReference type="EMBL" id="EPR31377.1"/>
    </source>
</evidence>
<dbReference type="Proteomes" id="UP000014977">
    <property type="component" value="Unassembled WGS sequence"/>
</dbReference>
<evidence type="ECO:0000313" key="3">
    <source>
        <dbReference type="Proteomes" id="UP000014977"/>
    </source>
</evidence>
<protein>
    <recommendedName>
        <fullName evidence="1">Transposase IS701-like DDE domain-containing protein</fullName>
    </recommendedName>
</protein>
<sequence length="62" mass="7235">MAGQFSELERKSFEPIALSVEGVKVRSLQRFVSDAPWDDDKMMIQGYALVDKRLFLPKRWCD</sequence>